<gene>
    <name evidence="2" type="ORF">O3P69_006267</name>
</gene>
<keyword evidence="3" id="KW-1185">Reference proteome</keyword>
<evidence type="ECO:0000256" key="1">
    <source>
        <dbReference type="SAM" id="MobiDB-lite"/>
    </source>
</evidence>
<evidence type="ECO:0000313" key="2">
    <source>
        <dbReference type="EMBL" id="KAK8395475.1"/>
    </source>
</evidence>
<sequence>MVTPAAVPSPLPEISSVHLVFSGVNESLMEEACQMAAVLLPRRGYYGIAFPGARMEAAQWRHLLHLMAAAGDTVWGRGLLAGVWIPQQTITLEEWRELTHLADTLWGCMVIRLPDKACFLHYLLHAAADDDDDNGDNGGNDDDDDDDDDDDEEEEEEEEED</sequence>
<protein>
    <submittedName>
        <fullName evidence="2">Uncharacterized protein</fullName>
    </submittedName>
</protein>
<feature type="region of interest" description="Disordered" evidence="1">
    <location>
        <begin position="129"/>
        <end position="161"/>
    </location>
</feature>
<comment type="caution">
    <text evidence="2">The sequence shown here is derived from an EMBL/GenBank/DDBJ whole genome shotgun (WGS) entry which is preliminary data.</text>
</comment>
<organism evidence="2 3">
    <name type="scientific">Scylla paramamosain</name>
    <name type="common">Mud crab</name>
    <dbReference type="NCBI Taxonomy" id="85552"/>
    <lineage>
        <taxon>Eukaryota</taxon>
        <taxon>Metazoa</taxon>
        <taxon>Ecdysozoa</taxon>
        <taxon>Arthropoda</taxon>
        <taxon>Crustacea</taxon>
        <taxon>Multicrustacea</taxon>
        <taxon>Malacostraca</taxon>
        <taxon>Eumalacostraca</taxon>
        <taxon>Eucarida</taxon>
        <taxon>Decapoda</taxon>
        <taxon>Pleocyemata</taxon>
        <taxon>Brachyura</taxon>
        <taxon>Eubrachyura</taxon>
        <taxon>Portunoidea</taxon>
        <taxon>Portunidae</taxon>
        <taxon>Portuninae</taxon>
        <taxon>Scylla</taxon>
    </lineage>
</organism>
<dbReference type="EMBL" id="JARAKH010000018">
    <property type="protein sequence ID" value="KAK8395475.1"/>
    <property type="molecule type" value="Genomic_DNA"/>
</dbReference>
<name>A0AAW0U9J2_SCYPA</name>
<reference evidence="2 3" key="1">
    <citation type="submission" date="2023-03" db="EMBL/GenBank/DDBJ databases">
        <title>High-quality genome of Scylla paramamosain provides insights in environmental adaptation.</title>
        <authorList>
            <person name="Zhang L."/>
        </authorList>
    </citation>
    <scope>NUCLEOTIDE SEQUENCE [LARGE SCALE GENOMIC DNA]</scope>
    <source>
        <strain evidence="2">LZ_2023a</strain>
        <tissue evidence="2">Muscle</tissue>
    </source>
</reference>
<evidence type="ECO:0000313" key="3">
    <source>
        <dbReference type="Proteomes" id="UP001487740"/>
    </source>
</evidence>
<dbReference type="Proteomes" id="UP001487740">
    <property type="component" value="Unassembled WGS sequence"/>
</dbReference>
<proteinExistence type="predicted"/>
<accession>A0AAW0U9J2</accession>
<dbReference type="AlphaFoldDB" id="A0AAW0U9J2"/>